<feature type="region of interest" description="Disordered" evidence="4">
    <location>
        <begin position="283"/>
        <end position="307"/>
    </location>
</feature>
<organism evidence="6 7">
    <name type="scientific">Trametes pubescens</name>
    <name type="common">White-rot fungus</name>
    <dbReference type="NCBI Taxonomy" id="154538"/>
    <lineage>
        <taxon>Eukaryota</taxon>
        <taxon>Fungi</taxon>
        <taxon>Dikarya</taxon>
        <taxon>Basidiomycota</taxon>
        <taxon>Agaricomycotina</taxon>
        <taxon>Agaricomycetes</taxon>
        <taxon>Polyporales</taxon>
        <taxon>Polyporaceae</taxon>
        <taxon>Trametes</taxon>
    </lineage>
</organism>
<name>A0A1M2VMT3_TRAPU</name>
<proteinExistence type="inferred from homology"/>
<dbReference type="Proteomes" id="UP000184267">
    <property type="component" value="Unassembled WGS sequence"/>
</dbReference>
<feature type="domain" description="RING-type" evidence="5">
    <location>
        <begin position="120"/>
        <end position="169"/>
    </location>
</feature>
<keyword evidence="3" id="KW-0175">Coiled coil</keyword>
<dbReference type="GO" id="GO:0005737">
    <property type="term" value="C:cytoplasm"/>
    <property type="evidence" value="ECO:0007669"/>
    <property type="project" value="TreeGrafter"/>
</dbReference>
<evidence type="ECO:0000256" key="1">
    <source>
        <dbReference type="ARBA" id="ARBA00010402"/>
    </source>
</evidence>
<accession>A0A1M2VMT3</accession>
<dbReference type="CDD" id="cd24139">
    <property type="entry name" value="SIP5-like"/>
    <property type="match status" value="1"/>
</dbReference>
<dbReference type="PROSITE" id="PS50089">
    <property type="entry name" value="ZF_RING_2"/>
    <property type="match status" value="1"/>
</dbReference>
<dbReference type="PANTHER" id="PTHR31315">
    <property type="entry name" value="PROTEIN SIP5"/>
    <property type="match status" value="1"/>
</dbReference>
<dbReference type="InterPro" id="IPR039301">
    <property type="entry name" value="Sip5/DA2"/>
</dbReference>
<comment type="similarity">
    <text evidence="1">Belongs to the SIP5 family.</text>
</comment>
<sequence>MGNSASSGRGHHEEMVDFGYLTPQGIYTGPRDWNQAVVNQLIVDRKLAPFYRPLEDYEEDWDDEQILAARKEPPEVEGGETSRAESISSAVSRGHQKRPSAVKEPTRHPEAAIYRGAAECPICFLYYPPNINHSRCCHQAICTECFVQIKRTDPTTTHLVSEPASCPYCVQENFGVVYTPPPWRAGLGSEGATPPSWPDSPRGTSQQYLDAAANPSMKRRRKSFSANDPEVVTVDQIHPDWEAKLAAVRAAVARRANRRIIMRQVGDRLIPVGVTSGRVHALPQEEGAAEVQETSSDRGSRRSRRRQQNQELNQFLGTMGLGGQDLEEVSAVNTGFTPTDADGSLHSKLMVMEAMRLSLIEHEAQQRRQEEEDAKKQKEAAASATADSIVLATAGAAAGSTATANPAQPTPNISTPLALRPSNVDAISRSVTPTPSIPPASPSPAPSGPSSPPALGGDDQQSGSSTPPHPDVTGPAVTEPPAPVVEPGPASASTALAQSRPRTPVSPTGLPVIAEPSSIGQDSGSTPSLPPIARVSSLSSSLAPSSYDVLPSTPDSTLSLSNVPLLDSTPVTPAAEGDSSSAPAS</sequence>
<keyword evidence="2" id="KW-0862">Zinc</keyword>
<feature type="compositionally biased region" description="Low complexity" evidence="4">
    <location>
        <begin position="536"/>
        <end position="561"/>
    </location>
</feature>
<dbReference type="InterPro" id="IPR001841">
    <property type="entry name" value="Znf_RING"/>
</dbReference>
<feature type="compositionally biased region" description="Pro residues" evidence="4">
    <location>
        <begin position="435"/>
        <end position="452"/>
    </location>
</feature>
<feature type="compositionally biased region" description="Polar residues" evidence="4">
    <location>
        <begin position="518"/>
        <end position="527"/>
    </location>
</feature>
<dbReference type="AlphaFoldDB" id="A0A1M2VMT3"/>
<comment type="caution">
    <text evidence="6">The sequence shown here is derived from an EMBL/GenBank/DDBJ whole genome shotgun (WGS) entry which is preliminary data.</text>
</comment>
<dbReference type="STRING" id="154538.A0A1M2VMT3"/>
<evidence type="ECO:0000313" key="7">
    <source>
        <dbReference type="Proteomes" id="UP000184267"/>
    </source>
</evidence>
<evidence type="ECO:0000256" key="4">
    <source>
        <dbReference type="SAM" id="MobiDB-lite"/>
    </source>
</evidence>
<feature type="coiled-coil region" evidence="3">
    <location>
        <begin position="352"/>
        <end position="387"/>
    </location>
</feature>
<evidence type="ECO:0000256" key="2">
    <source>
        <dbReference type="PROSITE-ProRule" id="PRU00175"/>
    </source>
</evidence>
<evidence type="ECO:0000259" key="5">
    <source>
        <dbReference type="PROSITE" id="PS50089"/>
    </source>
</evidence>
<dbReference type="SUPFAM" id="SSF57850">
    <property type="entry name" value="RING/U-box"/>
    <property type="match status" value="1"/>
</dbReference>
<reference evidence="6 7" key="1">
    <citation type="submission" date="2016-10" db="EMBL/GenBank/DDBJ databases">
        <title>Genome sequence of the basidiomycete white-rot fungus Trametes pubescens.</title>
        <authorList>
            <person name="Makela M.R."/>
            <person name="Granchi Z."/>
            <person name="Peng M."/>
            <person name="De Vries R.P."/>
            <person name="Grigoriev I."/>
            <person name="Riley R."/>
            <person name="Hilden K."/>
        </authorList>
    </citation>
    <scope>NUCLEOTIDE SEQUENCE [LARGE SCALE GENOMIC DNA]</scope>
    <source>
        <strain evidence="6 7">FBCC735</strain>
    </source>
</reference>
<dbReference type="OMA" id="ISEPANC"/>
<feature type="region of interest" description="Disordered" evidence="4">
    <location>
        <begin position="428"/>
        <end position="585"/>
    </location>
</feature>
<keyword evidence="2" id="KW-0863">Zinc-finger</keyword>
<keyword evidence="2" id="KW-0479">Metal-binding</keyword>
<evidence type="ECO:0000313" key="6">
    <source>
        <dbReference type="EMBL" id="OJT08883.1"/>
    </source>
</evidence>
<feature type="region of interest" description="Disordered" evidence="4">
    <location>
        <begin position="187"/>
        <end position="224"/>
    </location>
</feature>
<dbReference type="OrthoDB" id="21471at2759"/>
<dbReference type="GO" id="GO:0008270">
    <property type="term" value="F:zinc ion binding"/>
    <property type="evidence" value="ECO:0007669"/>
    <property type="project" value="UniProtKB-KW"/>
</dbReference>
<evidence type="ECO:0000256" key="3">
    <source>
        <dbReference type="SAM" id="Coils"/>
    </source>
</evidence>
<keyword evidence="7" id="KW-1185">Reference proteome</keyword>
<dbReference type="PANTHER" id="PTHR31315:SF1">
    <property type="entry name" value="PROTEIN SIP5"/>
    <property type="match status" value="1"/>
</dbReference>
<gene>
    <name evidence="6" type="ORF">TRAPUB_234</name>
</gene>
<protein>
    <submittedName>
        <fullName evidence="6">Protein SIP5</fullName>
    </submittedName>
</protein>
<dbReference type="EMBL" id="MNAD01001008">
    <property type="protein sequence ID" value="OJT08883.1"/>
    <property type="molecule type" value="Genomic_DNA"/>
</dbReference>
<feature type="region of interest" description="Disordered" evidence="4">
    <location>
        <begin position="71"/>
        <end position="108"/>
    </location>
</feature>